<dbReference type="Gene3D" id="2.30.110.10">
    <property type="entry name" value="Electron Transport, Fmn-binding Protein, Chain A"/>
    <property type="match status" value="1"/>
</dbReference>
<reference evidence="4" key="1">
    <citation type="journal article" date="2019" name="Int. J. Syst. Evol. Microbiol.">
        <title>The Global Catalogue of Microorganisms (GCM) 10K type strain sequencing project: providing services to taxonomists for standard genome sequencing and annotation.</title>
        <authorList>
            <consortium name="The Broad Institute Genomics Platform"/>
            <consortium name="The Broad Institute Genome Sequencing Center for Infectious Disease"/>
            <person name="Wu L."/>
            <person name="Ma J."/>
        </authorList>
    </citation>
    <scope>NUCLEOTIDE SEQUENCE [LARGE SCALE GENOMIC DNA]</scope>
    <source>
        <strain evidence="4">ICMP 19430</strain>
    </source>
</reference>
<name>A0ABW2S1G2_9NOCA</name>
<dbReference type="PANTHER" id="PTHR35176">
    <property type="entry name" value="HEME OXYGENASE HI_0854-RELATED"/>
    <property type="match status" value="1"/>
</dbReference>
<dbReference type="InterPro" id="IPR011576">
    <property type="entry name" value="Pyridox_Oxase_N"/>
</dbReference>
<dbReference type="EMBL" id="JBHTCS010000022">
    <property type="protein sequence ID" value="MFC7449830.1"/>
    <property type="molecule type" value="Genomic_DNA"/>
</dbReference>
<evidence type="ECO:0000313" key="4">
    <source>
        <dbReference type="Proteomes" id="UP001596484"/>
    </source>
</evidence>
<protein>
    <submittedName>
        <fullName evidence="3">PPOX class F420-dependent oxidoreductase</fullName>
    </submittedName>
</protein>
<dbReference type="PANTHER" id="PTHR35176:SF11">
    <property type="entry name" value="PYRIDOXAMINE 5'-PHOSPHATE OXIDASE FAMILY PROTEIN"/>
    <property type="match status" value="1"/>
</dbReference>
<dbReference type="NCBIfam" id="TIGR03666">
    <property type="entry name" value="Rv2061_F420"/>
    <property type="match status" value="1"/>
</dbReference>
<evidence type="ECO:0000313" key="3">
    <source>
        <dbReference type="EMBL" id="MFC7449830.1"/>
    </source>
</evidence>
<dbReference type="Proteomes" id="UP001596484">
    <property type="component" value="Unassembled WGS sequence"/>
</dbReference>
<dbReference type="InterPro" id="IPR052019">
    <property type="entry name" value="F420H2_bilvrd_red/Heme_oxyg"/>
</dbReference>
<comment type="caution">
    <text evidence="3">The sequence shown here is derived from an EMBL/GenBank/DDBJ whole genome shotgun (WGS) entry which is preliminary data.</text>
</comment>
<organism evidence="3 4">
    <name type="scientific">Rhodococcus daqingensis</name>
    <dbReference type="NCBI Taxonomy" id="2479363"/>
    <lineage>
        <taxon>Bacteria</taxon>
        <taxon>Bacillati</taxon>
        <taxon>Actinomycetota</taxon>
        <taxon>Actinomycetes</taxon>
        <taxon>Mycobacteriales</taxon>
        <taxon>Nocardiaceae</taxon>
        <taxon>Rhodococcus</taxon>
    </lineage>
</organism>
<dbReference type="InterPro" id="IPR012349">
    <property type="entry name" value="Split_barrel_FMN-bd"/>
</dbReference>
<proteinExistence type="predicted"/>
<keyword evidence="1" id="KW-0560">Oxidoreductase</keyword>
<dbReference type="Pfam" id="PF01243">
    <property type="entry name" value="PNPOx_N"/>
    <property type="match status" value="1"/>
</dbReference>
<gene>
    <name evidence="3" type="ORF">ACFQS9_18190</name>
</gene>
<evidence type="ECO:0000259" key="2">
    <source>
        <dbReference type="Pfam" id="PF01243"/>
    </source>
</evidence>
<dbReference type="RefSeq" id="WP_378407201.1">
    <property type="nucleotide sequence ID" value="NZ_JBHTCS010000022.1"/>
</dbReference>
<keyword evidence="4" id="KW-1185">Reference proteome</keyword>
<feature type="domain" description="Pyridoxamine 5'-phosphate oxidase N-terminal" evidence="2">
    <location>
        <begin position="9"/>
        <end position="89"/>
    </location>
</feature>
<accession>A0ABW2S1G2</accession>
<evidence type="ECO:0000256" key="1">
    <source>
        <dbReference type="ARBA" id="ARBA00023002"/>
    </source>
</evidence>
<dbReference type="SUPFAM" id="SSF50475">
    <property type="entry name" value="FMN-binding split barrel"/>
    <property type="match status" value="1"/>
</dbReference>
<dbReference type="InterPro" id="IPR019965">
    <property type="entry name" value="PPOX_F420-dep_Rv2061_put"/>
</dbReference>
<sequence>MSPTLREIGAAKYVLLTTFRKDGTGVPTPLWAALDGDRLLMWTVTDSYKVKRVRRNSRVTIAACDVRGNQKGEAIEASAAILDDAGTDHARAVIARKYGVLGWITMKGSLIRRGKTGTIGLAVVA</sequence>